<evidence type="ECO:0000313" key="3">
    <source>
        <dbReference type="Proteomes" id="UP000023152"/>
    </source>
</evidence>
<organism evidence="2 3">
    <name type="scientific">Reticulomyxa filosa</name>
    <dbReference type="NCBI Taxonomy" id="46433"/>
    <lineage>
        <taxon>Eukaryota</taxon>
        <taxon>Sar</taxon>
        <taxon>Rhizaria</taxon>
        <taxon>Retaria</taxon>
        <taxon>Foraminifera</taxon>
        <taxon>Monothalamids</taxon>
        <taxon>Reticulomyxidae</taxon>
        <taxon>Reticulomyxa</taxon>
    </lineage>
</organism>
<keyword evidence="3" id="KW-1185">Reference proteome</keyword>
<evidence type="ECO:0000313" key="2">
    <source>
        <dbReference type="EMBL" id="ETN98293.1"/>
    </source>
</evidence>
<dbReference type="AlphaFoldDB" id="X6L9T2"/>
<sequence length="323" mass="36478">MCIPAFKHRLCQVFTFGYQKLAWNLDILEGQGSFFDLSVQLFTIPNMVCDVCRTHDLLDIVINAFMHCVCDTIPPHLKDHRFANQNTFDFEVTRVHSNLISPKAELDLDVCTSKAQTFATIANDLEYILSNDSVNVVEVHREVGDHVSFDTDLWASGFEVSSKLFFVSHSFISNVYKLLLFQEAPPELKQLALSVLLRTIRYASTMINCKTWESIVYNCVIASSASSTLATPSSSSSSSQEMASIDNANKGKEEEEEASALSEQKYDEFKLQDGCLKIVLKTLETADRQTLQMDFFRVDRDRLSVFVPLSRFVVNLIAVYCQA</sequence>
<feature type="region of interest" description="Disordered" evidence="1">
    <location>
        <begin position="231"/>
        <end position="257"/>
    </location>
</feature>
<dbReference type="Proteomes" id="UP000023152">
    <property type="component" value="Unassembled WGS sequence"/>
</dbReference>
<protein>
    <submittedName>
        <fullName evidence="2">Uncharacterized protein</fullName>
    </submittedName>
</protein>
<evidence type="ECO:0000256" key="1">
    <source>
        <dbReference type="SAM" id="MobiDB-lite"/>
    </source>
</evidence>
<accession>X6L9T2</accession>
<gene>
    <name evidence="2" type="ORF">RFI_39217</name>
</gene>
<comment type="caution">
    <text evidence="2">The sequence shown here is derived from an EMBL/GenBank/DDBJ whole genome shotgun (WGS) entry which is preliminary data.</text>
</comment>
<reference evidence="2 3" key="1">
    <citation type="journal article" date="2013" name="Curr. Biol.">
        <title>The Genome of the Foraminiferan Reticulomyxa filosa.</title>
        <authorList>
            <person name="Glockner G."/>
            <person name="Hulsmann N."/>
            <person name="Schleicher M."/>
            <person name="Noegel A.A."/>
            <person name="Eichinger L."/>
            <person name="Gallinger C."/>
            <person name="Pawlowski J."/>
            <person name="Sierra R."/>
            <person name="Euteneuer U."/>
            <person name="Pillet L."/>
            <person name="Moustafa A."/>
            <person name="Platzer M."/>
            <person name="Groth M."/>
            <person name="Szafranski K."/>
            <person name="Schliwa M."/>
        </authorList>
    </citation>
    <scope>NUCLEOTIDE SEQUENCE [LARGE SCALE GENOMIC DNA]</scope>
</reference>
<name>X6L9T2_RETFI</name>
<proteinExistence type="predicted"/>
<dbReference type="EMBL" id="ASPP01047089">
    <property type="protein sequence ID" value="ETN98293.1"/>
    <property type="molecule type" value="Genomic_DNA"/>
</dbReference>